<dbReference type="InterPro" id="IPR046848">
    <property type="entry name" value="E_motif"/>
</dbReference>
<dbReference type="FunFam" id="1.25.40.10:FF:000144">
    <property type="entry name" value="Pentatricopeptide repeat-containing protein, mitochondrial"/>
    <property type="match status" value="1"/>
</dbReference>
<dbReference type="InterPro" id="IPR032867">
    <property type="entry name" value="DYW_dom"/>
</dbReference>
<feature type="repeat" description="PPR" evidence="4">
    <location>
        <begin position="110"/>
        <end position="144"/>
    </location>
</feature>
<dbReference type="Gene3D" id="1.25.40.10">
    <property type="entry name" value="Tetratricopeptide repeat domain"/>
    <property type="match status" value="4"/>
</dbReference>
<dbReference type="AlphaFoldDB" id="A0A8B8MET4"/>
<dbReference type="Pfam" id="PF13041">
    <property type="entry name" value="PPR_2"/>
    <property type="match status" value="2"/>
</dbReference>
<dbReference type="OrthoDB" id="1877836at2759"/>
<dbReference type="Proteomes" id="UP000694853">
    <property type="component" value="Unplaced"/>
</dbReference>
<organism evidence="6 7">
    <name type="scientific">Abrus precatorius</name>
    <name type="common">Indian licorice</name>
    <name type="synonym">Glycine abrus</name>
    <dbReference type="NCBI Taxonomy" id="3816"/>
    <lineage>
        <taxon>Eukaryota</taxon>
        <taxon>Viridiplantae</taxon>
        <taxon>Streptophyta</taxon>
        <taxon>Embryophyta</taxon>
        <taxon>Tracheophyta</taxon>
        <taxon>Spermatophyta</taxon>
        <taxon>Magnoliopsida</taxon>
        <taxon>eudicotyledons</taxon>
        <taxon>Gunneridae</taxon>
        <taxon>Pentapetalae</taxon>
        <taxon>rosids</taxon>
        <taxon>fabids</taxon>
        <taxon>Fabales</taxon>
        <taxon>Fabaceae</taxon>
        <taxon>Papilionoideae</taxon>
        <taxon>50 kb inversion clade</taxon>
        <taxon>NPAAA clade</taxon>
        <taxon>indigoferoid/millettioid clade</taxon>
        <taxon>Abreae</taxon>
        <taxon>Abrus</taxon>
    </lineage>
</organism>
<dbReference type="Pfam" id="PF01535">
    <property type="entry name" value="PPR"/>
    <property type="match status" value="5"/>
</dbReference>
<dbReference type="GO" id="GO:0009451">
    <property type="term" value="P:RNA modification"/>
    <property type="evidence" value="ECO:0007669"/>
    <property type="project" value="InterPro"/>
</dbReference>
<keyword evidence="3" id="KW-0809">Transit peptide</keyword>
<evidence type="ECO:0000313" key="7">
    <source>
        <dbReference type="RefSeq" id="XP_027367216.1"/>
    </source>
</evidence>
<dbReference type="GO" id="GO:0008270">
    <property type="term" value="F:zinc ion binding"/>
    <property type="evidence" value="ECO:0007669"/>
    <property type="project" value="InterPro"/>
</dbReference>
<dbReference type="PANTHER" id="PTHR47926:SF542">
    <property type="entry name" value="PENTATRICOPEPTIDE REPEAT-CONTAINING PROTEIN"/>
    <property type="match status" value="1"/>
</dbReference>
<dbReference type="Pfam" id="PF20430">
    <property type="entry name" value="Eplus_motif"/>
    <property type="match status" value="1"/>
</dbReference>
<dbReference type="Pfam" id="PF14432">
    <property type="entry name" value="DYW_deaminase"/>
    <property type="match status" value="1"/>
</dbReference>
<evidence type="ECO:0000256" key="4">
    <source>
        <dbReference type="PROSITE-ProRule" id="PRU00708"/>
    </source>
</evidence>
<dbReference type="FunFam" id="1.25.40.10:FF:000366">
    <property type="entry name" value="Pentatricopeptide (PPR) repeat-containing protein"/>
    <property type="match status" value="1"/>
</dbReference>
<evidence type="ECO:0000256" key="2">
    <source>
        <dbReference type="ARBA" id="ARBA00022737"/>
    </source>
</evidence>
<dbReference type="KEGG" id="aprc:113873336"/>
<sequence length="619" mass="70067">MKTLRRCERFCNCYAIHFRRLSVISEAKPLKVEKVVPVNADSTRVEILHYVLQLCAKARSSMGGRACHAQIIHVGLEMDILTSNMLINMYSKCSLVDNARKKFDEMPVKSLVSWNTMIGALTQNAEEQEALTLLIQMQREGTEFNEFTISSVLCECAFKCAISECMQLHALSIKAAIDSNCFVGTALVHVYAKCSLIKDACQIFESMPEKNAVTWTSMISGFVQNGFHEEALLLFHNAQLMGFDQDPFMISSAVCACAGLATLMEGKQVHAMSCKYGFASNVYVTSSLIDMYAKCGCIREAYLVFQGVEIRSIVLWNAMISGFAKHACATEAMILFEKMQQRGFFPDDVTYVSVLNACSHMGLHEEGHKYFDLMVRQHNISPRVLHYSCMIDILGRAGLVQKAYDLIERMPFKATSSMWGSLLASCRNSGNIEFAEIAAKHLFEMEPNNAGNHILLANIYAANKKWEEVARVRKVIRESDVRKEKGTSWIEIKNKIHSFTVGERNHPQINEIYAKLDNLVEDLKKLNYKVDTNIELHDVEESGKQMLLRHHSEKLAITFGLMCLPSDIPIRIMKNLRICGDCHNFMKLTSKFTRRGIIVRDINRFHHFKDGLCSCGGFW</sequence>
<dbReference type="FunFam" id="1.25.40.10:FF:000488">
    <property type="entry name" value="Pentatricopeptide repeat-containing protein, mitochondrial"/>
    <property type="match status" value="1"/>
</dbReference>
<feature type="repeat" description="PPR" evidence="4">
    <location>
        <begin position="211"/>
        <end position="245"/>
    </location>
</feature>
<evidence type="ECO:0000256" key="3">
    <source>
        <dbReference type="ARBA" id="ARBA00022946"/>
    </source>
</evidence>
<evidence type="ECO:0000313" key="6">
    <source>
        <dbReference type="Proteomes" id="UP000694853"/>
    </source>
</evidence>
<feature type="domain" description="DYW" evidence="5">
    <location>
        <begin position="528"/>
        <end position="619"/>
    </location>
</feature>
<reference evidence="6" key="1">
    <citation type="journal article" date="2019" name="Toxins">
        <title>Detection of Abrin-Like and Prepropulchellin-Like Toxin Genes and Transcripts Using Whole Genome Sequencing and Full-Length Transcript Sequencing of Abrus precatorius.</title>
        <authorList>
            <person name="Hovde B.T."/>
            <person name="Daligault H.E."/>
            <person name="Hanschen E.R."/>
            <person name="Kunde Y.A."/>
            <person name="Johnson M.B."/>
            <person name="Starkenburg S.R."/>
            <person name="Johnson S.L."/>
        </authorList>
    </citation>
    <scope>NUCLEOTIDE SEQUENCE [LARGE SCALE GENOMIC DNA]</scope>
</reference>
<feature type="repeat" description="PPR" evidence="4">
    <location>
        <begin position="347"/>
        <end position="382"/>
    </location>
</feature>
<dbReference type="GO" id="GO:0003723">
    <property type="term" value="F:RNA binding"/>
    <property type="evidence" value="ECO:0007669"/>
    <property type="project" value="InterPro"/>
</dbReference>
<evidence type="ECO:0000256" key="1">
    <source>
        <dbReference type="ARBA" id="ARBA00006643"/>
    </source>
</evidence>
<feature type="repeat" description="PPR" evidence="4">
    <location>
        <begin position="312"/>
        <end position="346"/>
    </location>
</feature>
<dbReference type="PROSITE" id="PS51375">
    <property type="entry name" value="PPR"/>
    <property type="match status" value="4"/>
</dbReference>
<dbReference type="InterPro" id="IPR011990">
    <property type="entry name" value="TPR-like_helical_dom_sf"/>
</dbReference>
<protein>
    <submittedName>
        <fullName evidence="7">Pentatricopeptide repeat-containing protein At5g04780, mitochondrial</fullName>
    </submittedName>
</protein>
<dbReference type="RefSeq" id="XP_027367216.1">
    <property type="nucleotide sequence ID" value="XM_027511415.1"/>
</dbReference>
<comment type="similarity">
    <text evidence="1">Belongs to the PPR family. PCMP-H subfamily.</text>
</comment>
<dbReference type="InterPro" id="IPR046849">
    <property type="entry name" value="E2_motif"/>
</dbReference>
<proteinExistence type="inferred from homology"/>
<accession>A0A8B8MET4</accession>
<dbReference type="PANTHER" id="PTHR47926">
    <property type="entry name" value="PENTATRICOPEPTIDE REPEAT-CONTAINING PROTEIN"/>
    <property type="match status" value="1"/>
</dbReference>
<dbReference type="NCBIfam" id="TIGR00756">
    <property type="entry name" value="PPR"/>
    <property type="match status" value="5"/>
</dbReference>
<reference evidence="7" key="2">
    <citation type="submission" date="2025-08" db="UniProtKB">
        <authorList>
            <consortium name="RefSeq"/>
        </authorList>
    </citation>
    <scope>IDENTIFICATION</scope>
    <source>
        <tissue evidence="7">Young leaves</tissue>
    </source>
</reference>
<dbReference type="FunFam" id="1.25.40.10:FF:000527">
    <property type="entry name" value="Pentatricopeptide repeat-containing protein At5g04780, mitochondrial"/>
    <property type="match status" value="1"/>
</dbReference>
<evidence type="ECO:0000259" key="5">
    <source>
        <dbReference type="Pfam" id="PF14432"/>
    </source>
</evidence>
<keyword evidence="2" id="KW-0677">Repeat</keyword>
<gene>
    <name evidence="7" type="primary">LOC113873336</name>
</gene>
<name>A0A8B8MET4_ABRPR</name>
<keyword evidence="6" id="KW-1185">Reference proteome</keyword>
<dbReference type="InterPro" id="IPR046960">
    <property type="entry name" value="PPR_At4g14850-like_plant"/>
</dbReference>
<dbReference type="Pfam" id="PF20431">
    <property type="entry name" value="E_motif"/>
    <property type="match status" value="1"/>
</dbReference>
<dbReference type="GeneID" id="113873336"/>
<dbReference type="InterPro" id="IPR002885">
    <property type="entry name" value="PPR_rpt"/>
</dbReference>